<reference evidence="6 7" key="1">
    <citation type="submission" date="2016-12" db="EMBL/GenBank/DDBJ databases">
        <title>Isolation and genomic insights into novel planktonic Zetaproteobacteria from stratified waters of the Chesapeake Bay.</title>
        <authorList>
            <person name="McAllister S.M."/>
            <person name="Kato S."/>
            <person name="Chan C.S."/>
            <person name="Chiu B.K."/>
            <person name="Field E.K."/>
        </authorList>
    </citation>
    <scope>NUCLEOTIDE SEQUENCE [LARGE SCALE GENOMIC DNA]</scope>
    <source>
        <strain evidence="6 7">CP-8</strain>
    </source>
</reference>
<evidence type="ECO:0000313" key="6">
    <source>
        <dbReference type="EMBL" id="ATX82718.1"/>
    </source>
</evidence>
<evidence type="ECO:0000256" key="1">
    <source>
        <dbReference type="ARBA" id="ARBA00022553"/>
    </source>
</evidence>
<gene>
    <name evidence="6" type="ORF">Ga0123462_1876</name>
</gene>
<dbReference type="Gene3D" id="3.40.50.2300">
    <property type="match status" value="1"/>
</dbReference>
<evidence type="ECO:0000256" key="3">
    <source>
        <dbReference type="ARBA" id="ARBA00023125"/>
    </source>
</evidence>
<dbReference type="GO" id="GO:0005829">
    <property type="term" value="C:cytosol"/>
    <property type="evidence" value="ECO:0007669"/>
    <property type="project" value="TreeGrafter"/>
</dbReference>
<dbReference type="GO" id="GO:0032993">
    <property type="term" value="C:protein-DNA complex"/>
    <property type="evidence" value="ECO:0007669"/>
    <property type="project" value="TreeGrafter"/>
</dbReference>
<dbReference type="InterPro" id="IPR001789">
    <property type="entry name" value="Sig_transdc_resp-reg_receiver"/>
</dbReference>
<dbReference type="SUPFAM" id="SSF52172">
    <property type="entry name" value="CheY-like"/>
    <property type="match status" value="1"/>
</dbReference>
<dbReference type="GO" id="GO:0000976">
    <property type="term" value="F:transcription cis-regulatory region binding"/>
    <property type="evidence" value="ECO:0007669"/>
    <property type="project" value="TreeGrafter"/>
</dbReference>
<dbReference type="RefSeq" id="WP_157821325.1">
    <property type="nucleotide sequence ID" value="NZ_CP018800.1"/>
</dbReference>
<feature type="modified residue" description="4-aspartylphosphate" evidence="4">
    <location>
        <position position="57"/>
    </location>
</feature>
<dbReference type="AlphaFoldDB" id="A0A2K8L5X3"/>
<keyword evidence="7" id="KW-1185">Reference proteome</keyword>
<keyword evidence="2" id="KW-0902">Two-component regulatory system</keyword>
<dbReference type="Proteomes" id="UP000231637">
    <property type="component" value="Chromosome"/>
</dbReference>
<dbReference type="SMART" id="SM00448">
    <property type="entry name" value="REC"/>
    <property type="match status" value="1"/>
</dbReference>
<keyword evidence="3" id="KW-0238">DNA-binding</keyword>
<sequence length="126" mass="14010">MSDAGKKKILIVDDQADVRTLIHYSLSPLGYDLYSADNGEEAIISYGKHHHDIVLLDIMMPGELDGCDVCRMLKQEANPPAIIFVSALCRNEDIKNGLEAGADAYITKPFSPMGLVREIHRLFHDI</sequence>
<accession>A0A2K8L5X3</accession>
<proteinExistence type="predicted"/>
<organism evidence="6 7">
    <name type="scientific">Mariprofundus ferrinatatus</name>
    <dbReference type="NCBI Taxonomy" id="1921087"/>
    <lineage>
        <taxon>Bacteria</taxon>
        <taxon>Pseudomonadati</taxon>
        <taxon>Pseudomonadota</taxon>
        <taxon>Candidatius Mariprofundia</taxon>
        <taxon>Mariprofundales</taxon>
        <taxon>Mariprofundaceae</taxon>
        <taxon>Mariprofundus</taxon>
    </lineage>
</organism>
<name>A0A2K8L5X3_9PROT</name>
<feature type="domain" description="Response regulatory" evidence="5">
    <location>
        <begin position="8"/>
        <end position="123"/>
    </location>
</feature>
<dbReference type="Pfam" id="PF00072">
    <property type="entry name" value="Response_reg"/>
    <property type="match status" value="1"/>
</dbReference>
<dbReference type="PANTHER" id="PTHR48111:SF40">
    <property type="entry name" value="PHOSPHATE REGULON TRANSCRIPTIONAL REGULATORY PROTEIN PHOB"/>
    <property type="match status" value="1"/>
</dbReference>
<keyword evidence="1 4" id="KW-0597">Phosphoprotein</keyword>
<dbReference type="OrthoDB" id="5297299at2"/>
<dbReference type="CDD" id="cd17574">
    <property type="entry name" value="REC_OmpR"/>
    <property type="match status" value="1"/>
</dbReference>
<protein>
    <submittedName>
        <fullName evidence="6">Response regulator receiver domain-containing protein</fullName>
    </submittedName>
</protein>
<evidence type="ECO:0000313" key="7">
    <source>
        <dbReference type="Proteomes" id="UP000231637"/>
    </source>
</evidence>
<dbReference type="GO" id="GO:0006355">
    <property type="term" value="P:regulation of DNA-templated transcription"/>
    <property type="evidence" value="ECO:0007669"/>
    <property type="project" value="TreeGrafter"/>
</dbReference>
<dbReference type="InterPro" id="IPR011006">
    <property type="entry name" value="CheY-like_superfamily"/>
</dbReference>
<evidence type="ECO:0000256" key="4">
    <source>
        <dbReference type="PROSITE-ProRule" id="PRU00169"/>
    </source>
</evidence>
<dbReference type="EMBL" id="CP018800">
    <property type="protein sequence ID" value="ATX82718.1"/>
    <property type="molecule type" value="Genomic_DNA"/>
</dbReference>
<dbReference type="InterPro" id="IPR039420">
    <property type="entry name" value="WalR-like"/>
</dbReference>
<dbReference type="GO" id="GO:0000156">
    <property type="term" value="F:phosphorelay response regulator activity"/>
    <property type="evidence" value="ECO:0007669"/>
    <property type="project" value="TreeGrafter"/>
</dbReference>
<dbReference type="PANTHER" id="PTHR48111">
    <property type="entry name" value="REGULATOR OF RPOS"/>
    <property type="match status" value="1"/>
</dbReference>
<evidence type="ECO:0000259" key="5">
    <source>
        <dbReference type="PROSITE" id="PS50110"/>
    </source>
</evidence>
<evidence type="ECO:0000256" key="2">
    <source>
        <dbReference type="ARBA" id="ARBA00023012"/>
    </source>
</evidence>
<dbReference type="KEGG" id="mfn:Ga0123462_1876"/>
<dbReference type="PROSITE" id="PS50110">
    <property type="entry name" value="RESPONSE_REGULATORY"/>
    <property type="match status" value="1"/>
</dbReference>